<dbReference type="SMART" id="SM00220">
    <property type="entry name" value="S_TKc"/>
    <property type="match status" value="1"/>
</dbReference>
<keyword evidence="1" id="KW-0433">Leucine-rich repeat</keyword>
<dbReference type="Gene3D" id="1.10.510.10">
    <property type="entry name" value="Transferase(Phosphotransferase) domain 1"/>
    <property type="match status" value="1"/>
</dbReference>
<dbReference type="PROSITE" id="PS51450">
    <property type="entry name" value="LRR"/>
    <property type="match status" value="1"/>
</dbReference>
<keyword evidence="2" id="KW-0677">Repeat</keyword>
<evidence type="ECO:0000313" key="7">
    <source>
        <dbReference type="Proteomes" id="UP000481153"/>
    </source>
</evidence>
<name>A0A6G0XPH6_9STRA</name>
<keyword evidence="4" id="KW-0732">Signal</keyword>
<dbReference type="Proteomes" id="UP000481153">
    <property type="component" value="Unassembled WGS sequence"/>
</dbReference>
<evidence type="ECO:0000313" key="6">
    <source>
        <dbReference type="EMBL" id="KAF0742187.1"/>
    </source>
</evidence>
<keyword evidence="3" id="KW-1133">Transmembrane helix</keyword>
<dbReference type="SUPFAM" id="SSF52058">
    <property type="entry name" value="L domain-like"/>
    <property type="match status" value="1"/>
</dbReference>
<evidence type="ECO:0000256" key="2">
    <source>
        <dbReference type="ARBA" id="ARBA00022737"/>
    </source>
</evidence>
<sequence length="789" mass="86352">MKVAAVASLLGSALFALSVQAAECGEGAMPIIVGQRSASRKPLGVNMTTYTTDCSNVTFVFSDTDGAETPGPPTTYPTCIWFPNGTVIRGGEICSKGRGNASVGEFHVIRHSPVRVEAVQYLPSNASIIYLNGMGIRSLPKDLTKDDTGKSLVANRIHFENNSITSIQGIVWPPTMSILDLTNNSITELGDLSANTNFKVFSVPRNKIKSLAKTRFPPGITDLYLQFNFISSLENMPPVLDSLTVSGNQFTSFPSLPSTLTQLLAAFNRVTSIDQVAIPPNLQALDLSYNNITEIRANFPASLSNLCLAGNPITAFYANQSQFEVLSGLDNNSTNTSFTLGFDSFGNYDATSTCRVMLTTTATNLTCKGHKGIQMLWDTFPICILPDTVATSSTLPADSSSNQTLMWVGIGAGSLVVVVSVALFIFHLRRRRHGSSDNSAFKAFEWHSPTAADDSEYSIPNDIRYDDSLKHFIIPASCVERERVLATGGNGIVYLARITRVGESPQLAALKRVLPSQSTNLDAIEMFMNELRLSAALSHPNIVTFHGFTWTTLSNLSVLSEYMSRGDLWSILDPKINPTCELEWLVDPNIDVDFDKIHVKSSAFKVPVSKFSVVCDVANALAYLHTLDQVVLHRDIKARNVFINNEWTAKLGDFGTSRARDMYAMTAEIGTLPWMAPEVLKGIMYNEKADIYSFGVLLSEVDLRAVPYSNVEAYATNDSVSVEMIRARVAMLVMSGELRPKFSPTCPESIVNIARRCLAFDPRERPSAIEVVGWLNQLKRSATVVNHVH</sequence>
<dbReference type="SMART" id="SM00364">
    <property type="entry name" value="LRR_BAC"/>
    <property type="match status" value="5"/>
</dbReference>
<dbReference type="SUPFAM" id="SSF56112">
    <property type="entry name" value="Protein kinase-like (PK-like)"/>
    <property type="match status" value="1"/>
</dbReference>
<dbReference type="InterPro" id="IPR001611">
    <property type="entry name" value="Leu-rich_rpt"/>
</dbReference>
<dbReference type="PROSITE" id="PS50011">
    <property type="entry name" value="PROTEIN_KINASE_DOM"/>
    <property type="match status" value="1"/>
</dbReference>
<dbReference type="GO" id="GO:0005524">
    <property type="term" value="F:ATP binding"/>
    <property type="evidence" value="ECO:0007669"/>
    <property type="project" value="InterPro"/>
</dbReference>
<organism evidence="6 7">
    <name type="scientific">Aphanomyces euteiches</name>
    <dbReference type="NCBI Taxonomy" id="100861"/>
    <lineage>
        <taxon>Eukaryota</taxon>
        <taxon>Sar</taxon>
        <taxon>Stramenopiles</taxon>
        <taxon>Oomycota</taxon>
        <taxon>Saprolegniomycetes</taxon>
        <taxon>Saprolegniales</taxon>
        <taxon>Verrucalvaceae</taxon>
        <taxon>Aphanomyces</taxon>
    </lineage>
</organism>
<dbReference type="InterPro" id="IPR008271">
    <property type="entry name" value="Ser/Thr_kinase_AS"/>
</dbReference>
<feature type="signal peptide" evidence="4">
    <location>
        <begin position="1"/>
        <end position="21"/>
    </location>
</feature>
<dbReference type="InterPro" id="IPR051681">
    <property type="entry name" value="Ser/Thr_Kinases-Pseudokinases"/>
</dbReference>
<reference evidence="6 7" key="1">
    <citation type="submission" date="2019-07" db="EMBL/GenBank/DDBJ databases">
        <title>Genomics analysis of Aphanomyces spp. identifies a new class of oomycete effector associated with host adaptation.</title>
        <authorList>
            <person name="Gaulin E."/>
        </authorList>
    </citation>
    <scope>NUCLEOTIDE SEQUENCE [LARGE SCALE GENOMIC DNA]</scope>
    <source>
        <strain evidence="6 7">ATCC 201684</strain>
    </source>
</reference>
<dbReference type="EMBL" id="VJMJ01000030">
    <property type="protein sequence ID" value="KAF0742187.1"/>
    <property type="molecule type" value="Genomic_DNA"/>
</dbReference>
<dbReference type="InterPro" id="IPR011009">
    <property type="entry name" value="Kinase-like_dom_sf"/>
</dbReference>
<dbReference type="PANTHER" id="PTHR44329">
    <property type="entry name" value="SERINE/THREONINE-PROTEIN KINASE TNNI3K-RELATED"/>
    <property type="match status" value="1"/>
</dbReference>
<keyword evidence="7" id="KW-1185">Reference proteome</keyword>
<keyword evidence="3" id="KW-0812">Transmembrane</keyword>
<feature type="transmembrane region" description="Helical" evidence="3">
    <location>
        <begin position="405"/>
        <end position="426"/>
    </location>
</feature>
<gene>
    <name evidence="6" type="ORF">Ae201684_002854</name>
</gene>
<dbReference type="PANTHER" id="PTHR44329:SF214">
    <property type="entry name" value="PROTEIN KINASE DOMAIN-CONTAINING PROTEIN"/>
    <property type="match status" value="1"/>
</dbReference>
<keyword evidence="3" id="KW-0472">Membrane</keyword>
<comment type="caution">
    <text evidence="6">The sequence shown here is derived from an EMBL/GenBank/DDBJ whole genome shotgun (WGS) entry which is preliminary data.</text>
</comment>
<feature type="chain" id="PRO_5026072156" description="Protein kinase domain-containing protein" evidence="4">
    <location>
        <begin position="22"/>
        <end position="789"/>
    </location>
</feature>
<accession>A0A6G0XPH6</accession>
<dbReference type="PROSITE" id="PS00108">
    <property type="entry name" value="PROTEIN_KINASE_ST"/>
    <property type="match status" value="1"/>
</dbReference>
<proteinExistence type="predicted"/>
<evidence type="ECO:0000256" key="1">
    <source>
        <dbReference type="ARBA" id="ARBA00022614"/>
    </source>
</evidence>
<dbReference type="InterPro" id="IPR000719">
    <property type="entry name" value="Prot_kinase_dom"/>
</dbReference>
<feature type="domain" description="Protein kinase" evidence="5">
    <location>
        <begin position="479"/>
        <end position="789"/>
    </location>
</feature>
<protein>
    <recommendedName>
        <fullName evidence="5">Protein kinase domain-containing protein</fullName>
    </recommendedName>
</protein>
<dbReference type="VEuPathDB" id="FungiDB:AeMF1_000770"/>
<dbReference type="InterPro" id="IPR001245">
    <property type="entry name" value="Ser-Thr/Tyr_kinase_cat_dom"/>
</dbReference>
<dbReference type="AlphaFoldDB" id="A0A6G0XPH6"/>
<dbReference type="InterPro" id="IPR032675">
    <property type="entry name" value="LRR_dom_sf"/>
</dbReference>
<dbReference type="GO" id="GO:0004674">
    <property type="term" value="F:protein serine/threonine kinase activity"/>
    <property type="evidence" value="ECO:0007669"/>
    <property type="project" value="TreeGrafter"/>
</dbReference>
<dbReference type="Gene3D" id="3.80.10.10">
    <property type="entry name" value="Ribonuclease Inhibitor"/>
    <property type="match status" value="1"/>
</dbReference>
<evidence type="ECO:0000256" key="4">
    <source>
        <dbReference type="SAM" id="SignalP"/>
    </source>
</evidence>
<evidence type="ECO:0000259" key="5">
    <source>
        <dbReference type="PROSITE" id="PS50011"/>
    </source>
</evidence>
<dbReference type="Pfam" id="PF07714">
    <property type="entry name" value="PK_Tyr_Ser-Thr"/>
    <property type="match status" value="1"/>
</dbReference>
<evidence type="ECO:0000256" key="3">
    <source>
        <dbReference type="SAM" id="Phobius"/>
    </source>
</evidence>